<dbReference type="PANTHER" id="PTHR33112:SF16">
    <property type="entry name" value="HETEROKARYON INCOMPATIBILITY DOMAIN-CONTAINING PROTEIN"/>
    <property type="match status" value="1"/>
</dbReference>
<evidence type="ECO:0000259" key="1">
    <source>
        <dbReference type="Pfam" id="PF06985"/>
    </source>
</evidence>
<accession>A0A9W8XKB4</accession>
<dbReference type="Proteomes" id="UP001140513">
    <property type="component" value="Unassembled WGS sequence"/>
</dbReference>
<evidence type="ECO:0000313" key="3">
    <source>
        <dbReference type="Proteomes" id="UP001140513"/>
    </source>
</evidence>
<dbReference type="AlphaFoldDB" id="A0A9W8XKB4"/>
<protein>
    <recommendedName>
        <fullName evidence="1">Heterokaryon incompatibility domain-containing protein</fullName>
    </recommendedName>
</protein>
<feature type="domain" description="Heterokaryon incompatibility" evidence="1">
    <location>
        <begin position="33"/>
        <end position="175"/>
    </location>
</feature>
<organism evidence="2 3">
    <name type="scientific">Didymosphaeria variabile</name>
    <dbReference type="NCBI Taxonomy" id="1932322"/>
    <lineage>
        <taxon>Eukaryota</taxon>
        <taxon>Fungi</taxon>
        <taxon>Dikarya</taxon>
        <taxon>Ascomycota</taxon>
        <taxon>Pezizomycotina</taxon>
        <taxon>Dothideomycetes</taxon>
        <taxon>Pleosporomycetidae</taxon>
        <taxon>Pleosporales</taxon>
        <taxon>Massarineae</taxon>
        <taxon>Didymosphaeriaceae</taxon>
        <taxon>Didymosphaeria</taxon>
    </lineage>
</organism>
<dbReference type="EMBL" id="JAPEUX010000005">
    <property type="protein sequence ID" value="KAJ4351485.1"/>
    <property type="molecule type" value="Genomic_DNA"/>
</dbReference>
<dbReference type="InterPro" id="IPR010730">
    <property type="entry name" value="HET"/>
</dbReference>
<dbReference type="RefSeq" id="XP_056069841.1">
    <property type="nucleotide sequence ID" value="XM_056215594.1"/>
</dbReference>
<dbReference type="GeneID" id="80910358"/>
<sequence>MGPAPLPKRVIEVPTDPAQSCRIRTTDNKLGRYAILSHCWGSSDITMKLKDSLIAEFQNTIPYEELPRSFQDAIQITRRLGFKYLWIDALCISQDNAEEWAEEAPKMSLYYGRSSLMISATAAEDSTRGILTNRHIRYSPLLGKGRNYQLRPGQLSSSYGIDSSMLATRGWAAQERVLAPRIVHYTTHQMVWECGHGHEFEASKTKYAKHIWDLDKAAIQPLVTDALQAIDTGEVPRRSESVTQNAERADLNLSKRLDAWHSCVQEYSRRNLALSSDKLHAISGIAGIINYDGEMGEYLAGVWSKHLGAGLAWSNANWSPFDTPPIYTAPSWSWTSVNGPVEPDTLGRTTEFLLPHRDKWLAQFDLKFIRSEMILQSPRNTYGTVMEGSHIVVEGACITKSGFSHLQQTDIFTRGNLAFDNGNKEPCSCNLSLVEEIEAVLIAGTDMIAIGSREEFTCGDSHCDFYLFLLGDCWYSRRQAVIDLLLMSWVSRGAAVAKRVGYAKILLELPDEELETVSDRICAADWKRMELRLV</sequence>
<dbReference type="PANTHER" id="PTHR33112">
    <property type="entry name" value="DOMAIN PROTEIN, PUTATIVE-RELATED"/>
    <property type="match status" value="1"/>
</dbReference>
<proteinExistence type="predicted"/>
<name>A0A9W8XKB4_9PLEO</name>
<dbReference type="OrthoDB" id="3486565at2759"/>
<dbReference type="Pfam" id="PF06985">
    <property type="entry name" value="HET"/>
    <property type="match status" value="1"/>
</dbReference>
<evidence type="ECO:0000313" key="2">
    <source>
        <dbReference type="EMBL" id="KAJ4351485.1"/>
    </source>
</evidence>
<gene>
    <name evidence="2" type="ORF">N0V89_006828</name>
</gene>
<reference evidence="2" key="1">
    <citation type="submission" date="2022-10" db="EMBL/GenBank/DDBJ databases">
        <title>Tapping the CABI collections for fungal endophytes: first genome assemblies for Collariella, Neodidymelliopsis, Ascochyta clinopodiicola, Didymella pomorum, Didymosphaeria variabile, Neocosmospora piperis and Neocucurbitaria cava.</title>
        <authorList>
            <person name="Hill R."/>
        </authorList>
    </citation>
    <scope>NUCLEOTIDE SEQUENCE</scope>
    <source>
        <strain evidence="2">IMI 356815</strain>
    </source>
</reference>
<keyword evidence="3" id="KW-1185">Reference proteome</keyword>
<comment type="caution">
    <text evidence="2">The sequence shown here is derived from an EMBL/GenBank/DDBJ whole genome shotgun (WGS) entry which is preliminary data.</text>
</comment>